<gene>
    <name evidence="1" type="ORF">GCM10007852_35750</name>
</gene>
<dbReference type="Proteomes" id="UP001156601">
    <property type="component" value="Unassembled WGS sequence"/>
</dbReference>
<comment type="caution">
    <text evidence="1">The sequence shown here is derived from an EMBL/GenBank/DDBJ whole genome shotgun (WGS) entry which is preliminary data.</text>
</comment>
<name>A0AA37T0N2_9ALTE</name>
<organism evidence="1 2">
    <name type="scientific">Agaribacter marinus</name>
    <dbReference type="NCBI Taxonomy" id="1431249"/>
    <lineage>
        <taxon>Bacteria</taxon>
        <taxon>Pseudomonadati</taxon>
        <taxon>Pseudomonadota</taxon>
        <taxon>Gammaproteobacteria</taxon>
        <taxon>Alteromonadales</taxon>
        <taxon>Alteromonadaceae</taxon>
        <taxon>Agaribacter</taxon>
    </lineage>
</organism>
<proteinExistence type="predicted"/>
<reference evidence="1" key="2">
    <citation type="submission" date="2023-01" db="EMBL/GenBank/DDBJ databases">
        <title>Draft genome sequence of Agaribacter marinus strain NBRC 110023.</title>
        <authorList>
            <person name="Sun Q."/>
            <person name="Mori K."/>
        </authorList>
    </citation>
    <scope>NUCLEOTIDE SEQUENCE</scope>
    <source>
        <strain evidence="1">NBRC 110023</strain>
    </source>
</reference>
<sequence length="97" mass="10667">MSKSELEKILTESLNELESSGDIVISTTTPNVVIDKLVQAVSNVYPITLTELELSAVKNAVHVTYSGFKLDDWDFQTHIGLTKDELAVVFKKLGNSV</sequence>
<evidence type="ECO:0000313" key="2">
    <source>
        <dbReference type="Proteomes" id="UP001156601"/>
    </source>
</evidence>
<reference evidence="1" key="1">
    <citation type="journal article" date="2014" name="Int. J. Syst. Evol. Microbiol.">
        <title>Complete genome sequence of Corynebacterium casei LMG S-19264T (=DSM 44701T), isolated from a smear-ripened cheese.</title>
        <authorList>
            <consortium name="US DOE Joint Genome Institute (JGI-PGF)"/>
            <person name="Walter F."/>
            <person name="Albersmeier A."/>
            <person name="Kalinowski J."/>
            <person name="Ruckert C."/>
        </authorList>
    </citation>
    <scope>NUCLEOTIDE SEQUENCE</scope>
    <source>
        <strain evidence="1">NBRC 110023</strain>
    </source>
</reference>
<accession>A0AA37T0N2</accession>
<dbReference type="RefSeq" id="WP_284219075.1">
    <property type="nucleotide sequence ID" value="NZ_BSOT01000011.1"/>
</dbReference>
<dbReference type="EMBL" id="BSOT01000011">
    <property type="protein sequence ID" value="GLR72667.1"/>
    <property type="molecule type" value="Genomic_DNA"/>
</dbReference>
<protein>
    <submittedName>
        <fullName evidence="1">Uncharacterized protein</fullName>
    </submittedName>
</protein>
<dbReference type="AlphaFoldDB" id="A0AA37T0N2"/>
<evidence type="ECO:0000313" key="1">
    <source>
        <dbReference type="EMBL" id="GLR72667.1"/>
    </source>
</evidence>
<keyword evidence="2" id="KW-1185">Reference proteome</keyword>